<dbReference type="InterPro" id="IPR033248">
    <property type="entry name" value="Transketolase_C"/>
</dbReference>
<dbReference type="InterPro" id="IPR029061">
    <property type="entry name" value="THDP-binding"/>
</dbReference>
<feature type="binding site" evidence="11">
    <location>
        <position position="172"/>
    </location>
    <ligand>
        <name>thiamine diphosphate</name>
        <dbReference type="ChEBI" id="CHEBI:58937"/>
    </ligand>
</feature>
<evidence type="ECO:0000256" key="10">
    <source>
        <dbReference type="ARBA" id="ARBA00055605"/>
    </source>
</evidence>
<feature type="binding site" evidence="11">
    <location>
        <begin position="144"/>
        <end position="145"/>
    </location>
    <ligand>
        <name>thiamine diphosphate</name>
        <dbReference type="ChEBI" id="CHEBI:58937"/>
    </ligand>
</feature>
<evidence type="ECO:0000256" key="8">
    <source>
        <dbReference type="ARBA" id="ARBA00023052"/>
    </source>
</evidence>
<dbReference type="Pfam" id="PF02780">
    <property type="entry name" value="Transketolase_C"/>
    <property type="match status" value="1"/>
</dbReference>
<comment type="cofactor">
    <cofactor evidence="11">
        <name>Mg(2+)</name>
        <dbReference type="ChEBI" id="CHEBI:18420"/>
    </cofactor>
    <text evidence="11">Binds 1 Mg(2+) ion per subunit.</text>
</comment>
<name>A0A7C4U8Z1_UNCW3</name>
<keyword evidence="9 11" id="KW-0414">Isoprene biosynthesis</keyword>
<keyword evidence="8 11" id="KW-0786">Thiamine pyrophosphate</keyword>
<dbReference type="CDD" id="cd07033">
    <property type="entry name" value="TPP_PYR_DXS_TK_like"/>
    <property type="match status" value="1"/>
</dbReference>
<protein>
    <recommendedName>
        <fullName evidence="11">1-deoxy-D-xylulose-5-phosphate synthase</fullName>
        <ecNumber evidence="11">2.2.1.7</ecNumber>
    </recommendedName>
    <alternativeName>
        <fullName evidence="11">1-deoxyxylulose-5-phosphate synthase</fullName>
        <shortName evidence="11">DXP synthase</shortName>
        <shortName evidence="11">DXPS</shortName>
    </alternativeName>
</protein>
<keyword evidence="7 11" id="KW-0784">Thiamine biosynthesis</keyword>
<evidence type="ECO:0000259" key="12">
    <source>
        <dbReference type="SMART" id="SM00861"/>
    </source>
</evidence>
<dbReference type="NCBIfam" id="NF003933">
    <property type="entry name" value="PRK05444.2-2"/>
    <property type="match status" value="1"/>
</dbReference>
<dbReference type="GO" id="GO:0000287">
    <property type="term" value="F:magnesium ion binding"/>
    <property type="evidence" value="ECO:0007669"/>
    <property type="project" value="UniProtKB-UniRule"/>
</dbReference>
<comment type="subunit">
    <text evidence="3 11">Homodimer.</text>
</comment>
<dbReference type="PROSITE" id="PS00801">
    <property type="entry name" value="TRANSKETOLASE_1"/>
    <property type="match status" value="1"/>
</dbReference>
<dbReference type="AlphaFoldDB" id="A0A7C4U8Z1"/>
<evidence type="ECO:0000256" key="1">
    <source>
        <dbReference type="ARBA" id="ARBA00004980"/>
    </source>
</evidence>
<dbReference type="InterPro" id="IPR020826">
    <property type="entry name" value="Transketolase_BS"/>
</dbReference>
<evidence type="ECO:0000256" key="7">
    <source>
        <dbReference type="ARBA" id="ARBA00022977"/>
    </source>
</evidence>
<dbReference type="Pfam" id="PF13292">
    <property type="entry name" value="DXP_synthase_N"/>
    <property type="match status" value="1"/>
</dbReference>
<dbReference type="GO" id="GO:0019288">
    <property type="term" value="P:isopentenyl diphosphate biosynthetic process, methylerythritol 4-phosphate pathway"/>
    <property type="evidence" value="ECO:0007669"/>
    <property type="project" value="TreeGrafter"/>
</dbReference>
<dbReference type="HAMAP" id="MF_00315">
    <property type="entry name" value="DXP_synth"/>
    <property type="match status" value="1"/>
</dbReference>
<evidence type="ECO:0000256" key="11">
    <source>
        <dbReference type="HAMAP-Rule" id="MF_00315"/>
    </source>
</evidence>
<feature type="binding site" evidence="11">
    <location>
        <position position="71"/>
    </location>
    <ligand>
        <name>thiamine diphosphate</name>
        <dbReference type="ChEBI" id="CHEBI:58937"/>
    </ligand>
</feature>
<dbReference type="InterPro" id="IPR005477">
    <property type="entry name" value="Dxylulose-5-P_synthase"/>
</dbReference>
<dbReference type="SMART" id="SM00861">
    <property type="entry name" value="Transket_pyr"/>
    <property type="match status" value="1"/>
</dbReference>
<comment type="similarity">
    <text evidence="2 11">Belongs to the transketolase family. DXPS subfamily.</text>
</comment>
<dbReference type="SUPFAM" id="SSF52518">
    <property type="entry name" value="Thiamin diphosphate-binding fold (THDP-binding)"/>
    <property type="match status" value="2"/>
</dbReference>
<dbReference type="SUPFAM" id="SSF52922">
    <property type="entry name" value="TK C-terminal domain-like"/>
    <property type="match status" value="1"/>
</dbReference>
<dbReference type="GO" id="GO:0008661">
    <property type="term" value="F:1-deoxy-D-xylulose-5-phosphate synthase activity"/>
    <property type="evidence" value="ECO:0007669"/>
    <property type="project" value="UniProtKB-UniRule"/>
</dbReference>
<dbReference type="InterPro" id="IPR009014">
    <property type="entry name" value="Transketo_C/PFOR_II"/>
</dbReference>
<comment type="caution">
    <text evidence="13">The sequence shown here is derived from an EMBL/GenBank/DDBJ whole genome shotgun (WGS) entry which is preliminary data.</text>
</comment>
<comment type="cofactor">
    <cofactor evidence="11">
        <name>thiamine diphosphate</name>
        <dbReference type="ChEBI" id="CHEBI:58937"/>
    </cofactor>
    <text evidence="11">Binds 1 thiamine pyrophosphate per subunit.</text>
</comment>
<dbReference type="EC" id="2.2.1.7" evidence="11"/>
<feature type="domain" description="Transketolase-like pyrimidine-binding" evidence="12">
    <location>
        <begin position="311"/>
        <end position="475"/>
    </location>
</feature>
<dbReference type="GO" id="GO:0009228">
    <property type="term" value="P:thiamine biosynthetic process"/>
    <property type="evidence" value="ECO:0007669"/>
    <property type="project" value="UniProtKB-UniRule"/>
</dbReference>
<organism evidence="13">
    <name type="scientific">candidate division WOR-3 bacterium</name>
    <dbReference type="NCBI Taxonomy" id="2052148"/>
    <lineage>
        <taxon>Bacteria</taxon>
        <taxon>Bacteria division WOR-3</taxon>
    </lineage>
</organism>
<feature type="binding site" evidence="11">
    <location>
        <position position="143"/>
    </location>
    <ligand>
        <name>Mg(2+)</name>
        <dbReference type="ChEBI" id="CHEBI:18420"/>
    </ligand>
</feature>
<evidence type="ECO:0000256" key="3">
    <source>
        <dbReference type="ARBA" id="ARBA00011738"/>
    </source>
</evidence>
<keyword evidence="6 11" id="KW-0460">Magnesium</keyword>
<accession>A0A7C4U8Z1</accession>
<comment type="pathway">
    <text evidence="1 11">Metabolic intermediate biosynthesis; 1-deoxy-D-xylulose 5-phosphate biosynthesis; 1-deoxy-D-xylulose 5-phosphate from D-glyceraldehyde 3-phosphate and pyruvate: step 1/1.</text>
</comment>
<reference evidence="13" key="1">
    <citation type="journal article" date="2020" name="mSystems">
        <title>Genome- and Community-Level Interaction Insights into Carbon Utilization and Element Cycling Functions of Hydrothermarchaeota in Hydrothermal Sediment.</title>
        <authorList>
            <person name="Zhou Z."/>
            <person name="Liu Y."/>
            <person name="Xu W."/>
            <person name="Pan J."/>
            <person name="Luo Z.H."/>
            <person name="Li M."/>
        </authorList>
    </citation>
    <scope>NUCLEOTIDE SEQUENCE [LARGE SCALE GENOMIC DNA]</scope>
    <source>
        <strain evidence="13">SpSt-780</strain>
    </source>
</reference>
<evidence type="ECO:0000256" key="9">
    <source>
        <dbReference type="ARBA" id="ARBA00023229"/>
    </source>
</evidence>
<sequence>MIEKINKPEDIKKLSIEELNILAKEIRDLIINVTSKNGGHVAPSLGAVEITIALLYVFEPPYDKIIWDVGHQAYAWKILTGRKDVFHKLRQYNGISGFLKMEESIYDAYGAGHASTSISAALGFASGRDLNKENYNVVAIIGDGAMSGGISFEGINNLGHMKKNMLIILNDNKMSISKNVGGLSNYLLKLQSAKIYNKLKDDVWNLLGELPMSEKTRESAKKLAEGLKNLFVPNILFDELGIRYFGPVDGHNIKDLIITLEKLKFISGPKILHVLTQKGKGYTYAETMPTKFHGLGVFDPETGETVKSSNPTYSEIFGRALTEFAKKDKDIVAITAAMPEGTGLDIFRETFRERFFDVGIAEEHAVIFSCGLSLTGKKPVCAIYSTFLQRAFDPIIHDAALQKIPVIFAIDRGGVVGEDGPTHHGVFDISYLRIIPNIVLMVPKDGKELIDMLYTAINYKGGPIAFRYPRDKVDSEIKFDEAKIIPIGEWEIIREGKDILILSTGTLIKNLLEAVDRIKDINPTIINARFVKPLDEKMLKKYIPSSKFIVTLEENSLMGGFGSAILEYLNNEGIKKNVLRLGFPDKFIEQGKREKLLSIYGLDADGIEKSLRKFLNEKKDNKE</sequence>
<dbReference type="GO" id="GO:0030976">
    <property type="term" value="F:thiamine pyrophosphate binding"/>
    <property type="evidence" value="ECO:0007669"/>
    <property type="project" value="UniProtKB-UniRule"/>
</dbReference>
<evidence type="ECO:0000313" key="13">
    <source>
        <dbReference type="EMBL" id="HGW92295.1"/>
    </source>
</evidence>
<dbReference type="Pfam" id="PF02779">
    <property type="entry name" value="Transket_pyr"/>
    <property type="match status" value="1"/>
</dbReference>
<dbReference type="PANTHER" id="PTHR43322:SF5">
    <property type="entry name" value="1-DEOXY-D-XYLULOSE-5-PHOSPHATE SYNTHASE, CHLOROPLASTIC"/>
    <property type="match status" value="1"/>
</dbReference>
<dbReference type="UniPathway" id="UPA00064">
    <property type="reaction ID" value="UER00091"/>
</dbReference>
<evidence type="ECO:0000256" key="6">
    <source>
        <dbReference type="ARBA" id="ARBA00022842"/>
    </source>
</evidence>
<keyword evidence="4 11" id="KW-0808">Transferase</keyword>
<dbReference type="FunFam" id="3.40.50.970:FF:000005">
    <property type="entry name" value="1-deoxy-D-xylulose-5-phosphate synthase"/>
    <property type="match status" value="1"/>
</dbReference>
<keyword evidence="5 11" id="KW-0479">Metal-binding</keyword>
<feature type="binding site" evidence="11">
    <location>
        <begin position="112"/>
        <end position="114"/>
    </location>
    <ligand>
        <name>thiamine diphosphate</name>
        <dbReference type="ChEBI" id="CHEBI:58937"/>
    </ligand>
</feature>
<dbReference type="GO" id="GO:0005829">
    <property type="term" value="C:cytosol"/>
    <property type="evidence" value="ECO:0007669"/>
    <property type="project" value="TreeGrafter"/>
</dbReference>
<proteinExistence type="inferred from homology"/>
<comment type="catalytic activity">
    <reaction evidence="11">
        <text>D-glyceraldehyde 3-phosphate + pyruvate + H(+) = 1-deoxy-D-xylulose 5-phosphate + CO2</text>
        <dbReference type="Rhea" id="RHEA:12605"/>
        <dbReference type="ChEBI" id="CHEBI:15361"/>
        <dbReference type="ChEBI" id="CHEBI:15378"/>
        <dbReference type="ChEBI" id="CHEBI:16526"/>
        <dbReference type="ChEBI" id="CHEBI:57792"/>
        <dbReference type="ChEBI" id="CHEBI:59776"/>
        <dbReference type="EC" id="2.2.1.7"/>
    </reaction>
</comment>
<dbReference type="FunFam" id="3.40.50.920:FF:000002">
    <property type="entry name" value="1-deoxy-D-xylulose-5-phosphate synthase"/>
    <property type="match status" value="1"/>
</dbReference>
<dbReference type="InterPro" id="IPR049557">
    <property type="entry name" value="Transketolase_CS"/>
</dbReference>
<feature type="binding site" evidence="11">
    <location>
        <position position="282"/>
    </location>
    <ligand>
        <name>thiamine diphosphate</name>
        <dbReference type="ChEBI" id="CHEBI:58937"/>
    </ligand>
</feature>
<dbReference type="CDD" id="cd02007">
    <property type="entry name" value="TPP_DXS"/>
    <property type="match status" value="1"/>
</dbReference>
<dbReference type="EMBL" id="DTHG01000088">
    <property type="protein sequence ID" value="HGW92295.1"/>
    <property type="molecule type" value="Genomic_DNA"/>
</dbReference>
<feature type="binding site" evidence="11">
    <location>
        <position position="362"/>
    </location>
    <ligand>
        <name>thiamine diphosphate</name>
        <dbReference type="ChEBI" id="CHEBI:58937"/>
    </ligand>
</feature>
<dbReference type="PROSITE" id="PS00802">
    <property type="entry name" value="TRANSKETOLASE_2"/>
    <property type="match status" value="1"/>
</dbReference>
<comment type="function">
    <text evidence="10 11">Catalyzes the acyloin condensation reaction between C atoms 2 and 3 of pyruvate and glyceraldehyde 3-phosphate to yield 1-deoxy-D-xylulose-5-phosphate (DXP).</text>
</comment>
<dbReference type="PANTHER" id="PTHR43322">
    <property type="entry name" value="1-D-DEOXYXYLULOSE 5-PHOSPHATE SYNTHASE-RELATED"/>
    <property type="match status" value="1"/>
</dbReference>
<dbReference type="GO" id="GO:0016114">
    <property type="term" value="P:terpenoid biosynthetic process"/>
    <property type="evidence" value="ECO:0007669"/>
    <property type="project" value="UniProtKB-UniRule"/>
</dbReference>
<gene>
    <name evidence="11 13" type="primary">dxs</name>
    <name evidence="13" type="ORF">ENV67_07140</name>
</gene>
<evidence type="ECO:0000256" key="2">
    <source>
        <dbReference type="ARBA" id="ARBA00011081"/>
    </source>
</evidence>
<feature type="binding site" evidence="11">
    <location>
        <position position="172"/>
    </location>
    <ligand>
        <name>Mg(2+)</name>
        <dbReference type="ChEBI" id="CHEBI:18420"/>
    </ligand>
</feature>
<evidence type="ECO:0000256" key="4">
    <source>
        <dbReference type="ARBA" id="ARBA00022679"/>
    </source>
</evidence>
<dbReference type="InterPro" id="IPR005475">
    <property type="entry name" value="Transketolase-like_Pyr-bd"/>
</dbReference>
<dbReference type="NCBIfam" id="TIGR00204">
    <property type="entry name" value="dxs"/>
    <property type="match status" value="1"/>
</dbReference>
<dbReference type="Gene3D" id="3.40.50.970">
    <property type="match status" value="2"/>
</dbReference>
<dbReference type="Gene3D" id="3.40.50.920">
    <property type="match status" value="1"/>
</dbReference>
<evidence type="ECO:0000256" key="5">
    <source>
        <dbReference type="ARBA" id="ARBA00022723"/>
    </source>
</evidence>